<evidence type="ECO:0000256" key="1">
    <source>
        <dbReference type="ARBA" id="ARBA00004571"/>
    </source>
</evidence>
<evidence type="ECO:0000313" key="9">
    <source>
        <dbReference type="EMBL" id="MBB4028210.1"/>
    </source>
</evidence>
<evidence type="ECO:0000256" key="3">
    <source>
        <dbReference type="ARBA" id="ARBA00022452"/>
    </source>
</evidence>
<evidence type="ECO:0000256" key="5">
    <source>
        <dbReference type="ARBA" id="ARBA00023136"/>
    </source>
</evidence>
<reference evidence="9 10" key="1">
    <citation type="submission" date="2020-08" db="EMBL/GenBank/DDBJ databases">
        <title>Genomic Encyclopedia of Type Strains, Phase IV (KMG-IV): sequencing the most valuable type-strain genomes for metagenomic binning, comparative biology and taxonomic classification.</title>
        <authorList>
            <person name="Goeker M."/>
        </authorList>
    </citation>
    <scope>NUCLEOTIDE SEQUENCE [LARGE SCALE GENOMIC DNA]</scope>
    <source>
        <strain evidence="9 10">DSM 105721</strain>
    </source>
</reference>
<dbReference type="Pfam" id="PF13715">
    <property type="entry name" value="CarbopepD_reg_2"/>
    <property type="match status" value="1"/>
</dbReference>
<dbReference type="InterPro" id="IPR012910">
    <property type="entry name" value="Plug_dom"/>
</dbReference>
<evidence type="ECO:0000256" key="4">
    <source>
        <dbReference type="ARBA" id="ARBA00022692"/>
    </source>
</evidence>
<dbReference type="InterPro" id="IPR036942">
    <property type="entry name" value="Beta-barrel_TonB_sf"/>
</dbReference>
<keyword evidence="10" id="KW-1185">Reference proteome</keyword>
<keyword evidence="6 7" id="KW-0998">Cell outer membrane</keyword>
<comment type="subcellular location">
    <subcellularLocation>
        <location evidence="1 7">Cell outer membrane</location>
        <topology evidence="1 7">Multi-pass membrane protein</topology>
    </subcellularLocation>
</comment>
<keyword evidence="3 7" id="KW-1134">Transmembrane beta strand</keyword>
<dbReference type="InterPro" id="IPR037066">
    <property type="entry name" value="Plug_dom_sf"/>
</dbReference>
<dbReference type="InterPro" id="IPR023997">
    <property type="entry name" value="TonB-dep_OMP_SusC/RagA_CS"/>
</dbReference>
<evidence type="ECO:0000259" key="8">
    <source>
        <dbReference type="Pfam" id="PF07715"/>
    </source>
</evidence>
<dbReference type="Gene3D" id="2.170.130.10">
    <property type="entry name" value="TonB-dependent receptor, plug domain"/>
    <property type="match status" value="1"/>
</dbReference>
<dbReference type="Gene3D" id="2.40.170.20">
    <property type="entry name" value="TonB-dependent receptor, beta-barrel domain"/>
    <property type="match status" value="1"/>
</dbReference>
<dbReference type="GeneID" id="93101599"/>
<evidence type="ECO:0000256" key="6">
    <source>
        <dbReference type="ARBA" id="ARBA00023237"/>
    </source>
</evidence>
<gene>
    <name evidence="9" type="ORF">GGR14_004039</name>
</gene>
<evidence type="ECO:0000256" key="7">
    <source>
        <dbReference type="PROSITE-ProRule" id="PRU01360"/>
    </source>
</evidence>
<dbReference type="GO" id="GO:0009279">
    <property type="term" value="C:cell outer membrane"/>
    <property type="evidence" value="ECO:0007669"/>
    <property type="project" value="UniProtKB-SubCell"/>
</dbReference>
<evidence type="ECO:0000313" key="10">
    <source>
        <dbReference type="Proteomes" id="UP000546007"/>
    </source>
</evidence>
<dbReference type="EMBL" id="JACIES010000020">
    <property type="protein sequence ID" value="MBB4028210.1"/>
    <property type="molecule type" value="Genomic_DNA"/>
</dbReference>
<name>A0A7W6I073_9BACT</name>
<evidence type="ECO:0000256" key="2">
    <source>
        <dbReference type="ARBA" id="ARBA00022448"/>
    </source>
</evidence>
<dbReference type="NCBIfam" id="TIGR04057">
    <property type="entry name" value="SusC_RagA_signa"/>
    <property type="match status" value="1"/>
</dbReference>
<dbReference type="NCBIfam" id="TIGR04056">
    <property type="entry name" value="OMP_RagA_SusC"/>
    <property type="match status" value="1"/>
</dbReference>
<keyword evidence="2 7" id="KW-0813">Transport</keyword>
<dbReference type="AlphaFoldDB" id="A0A7W6I073"/>
<accession>A0A7W6I073</accession>
<organism evidence="9 10">
    <name type="scientific">Butyricimonas faecihominis</name>
    <dbReference type="NCBI Taxonomy" id="1472416"/>
    <lineage>
        <taxon>Bacteria</taxon>
        <taxon>Pseudomonadati</taxon>
        <taxon>Bacteroidota</taxon>
        <taxon>Bacteroidia</taxon>
        <taxon>Bacteroidales</taxon>
        <taxon>Odoribacteraceae</taxon>
        <taxon>Butyricimonas</taxon>
    </lineage>
</organism>
<keyword evidence="4 7" id="KW-0812">Transmembrane</keyword>
<dbReference type="PROSITE" id="PS52016">
    <property type="entry name" value="TONB_DEPENDENT_REC_3"/>
    <property type="match status" value="1"/>
</dbReference>
<sequence>MKKKRIMWHILDESHKKNWMIMRLCVMFVFFLQFTVFANSVAQDQVISLNLKNVSFYQLFDEIHRQTGLRFIYNTNQLEKMDKLDIHAEKKKVKDVLRDALAETPFTFLFDKDVVMLVQKEEKEKKSIRLKGFVYDTKKQPMPGVTVKLIGTSVGTATDANGWFSVVLPVKKGQLEFSFIGFRSQIVYFLEKTETDTLKITLHEDMQAIDEVVVTGYGDVSRKNYTGAATTVRAADILMPGVSSIDQMLQGVVPGMLVWNTTGQVGATPKIRVRGTSTLLGSQEPVWVVDGVIQRDIQPFNSEDNTKFSTDADDIKQLAGNAISWLNPNDIESITVLKDASATAIYGSKAANGVIVITTKKATVGKVQVSYSGNVSIGQRPRYGLYDLMNSAEHMQFQREIHEERKQYPSGSLVLPMGYYGLQQKLLRKEVTLEEMNKEYEKLARMNTDWFDILFRNSFNHSHSLGISGGSEKIQNRTSLGYTQEKGEARGNDMRSFTMSSNTTVSLWERMVLNLSLNGSVRNVEGFAYDVDPFNYAYNTSRAIPAYNEDGSLFYHEKIGSTSTAIGGKTTYNYNILNELANTGSENETRTWSATVDLQWEILPGLSYQGLFSYSSASADTEQYAGERSFYISSFRGYEYGSVSPNGNETKCTRLPMGGLQESSLTNTKGISVRNSLVYNRSFKEKHRITLQLGIETNSTKTKGASNKRYGYMPDRGESFATPPATYYWDMSIERDNKDVVSGEHSIVNRIENSLSEFATAVYTYDNRYVLNFSARLDASNRFGQDKNKRFQPTWSAGFKWNVASEPFVAASWWLNNLDIYTSYGYQGNAVSSVGPELITTEKYLDHYGAYGLEIKSLPYPDLGWEKTKTWNLGIDASFLKGRLNFTFNYFKKISDVLSSRGIAVENGMTNGIVSGSTMENSGYDFVINVVPVRTKDFTWQLSLNTSITENSVDKNERINTLDDYLNGSAVVEGRAFSTFYSYEFDGLDEETGMPTFKHMDIAFEDAESPKDFLVKSGKFIPDFSGGLNTMFKYKNFSLYALFAVQWGGHKRLPDLYPSGGVVAGSGLPRPEQNVSRKLIDRWKSPGEQTIYPSLPSSTQDEIIYLPETKTSSEQEENRYVMYNFSDIRVANTDFIRCRSLSFSYDFTGKSLRKMGLGYLRLSASMTNPFMWVSDKKWDGLDPETGDWPARRITSFSLSVMF</sequence>
<comment type="caution">
    <text evidence="9">The sequence shown here is derived from an EMBL/GenBank/DDBJ whole genome shotgun (WGS) entry which is preliminary data.</text>
</comment>
<feature type="domain" description="TonB-dependent receptor plug" evidence="8">
    <location>
        <begin position="223"/>
        <end position="354"/>
    </location>
</feature>
<protein>
    <submittedName>
        <fullName evidence="9">TonB-linked SusC/RagA family outer membrane protein</fullName>
    </submittedName>
</protein>
<dbReference type="InterPro" id="IPR008969">
    <property type="entry name" value="CarboxyPept-like_regulatory"/>
</dbReference>
<proteinExistence type="inferred from homology"/>
<dbReference type="SUPFAM" id="SSF49464">
    <property type="entry name" value="Carboxypeptidase regulatory domain-like"/>
    <property type="match status" value="1"/>
</dbReference>
<dbReference type="Gene3D" id="2.60.40.1120">
    <property type="entry name" value="Carboxypeptidase-like, regulatory domain"/>
    <property type="match status" value="1"/>
</dbReference>
<dbReference type="InterPro" id="IPR039426">
    <property type="entry name" value="TonB-dep_rcpt-like"/>
</dbReference>
<dbReference type="Proteomes" id="UP000546007">
    <property type="component" value="Unassembled WGS sequence"/>
</dbReference>
<dbReference type="RefSeq" id="WP_229783049.1">
    <property type="nucleotide sequence ID" value="NZ_BHZJ02000142.1"/>
</dbReference>
<keyword evidence="5 7" id="KW-0472">Membrane</keyword>
<dbReference type="SUPFAM" id="SSF56935">
    <property type="entry name" value="Porins"/>
    <property type="match status" value="1"/>
</dbReference>
<dbReference type="Pfam" id="PF07715">
    <property type="entry name" value="Plug"/>
    <property type="match status" value="1"/>
</dbReference>
<dbReference type="InterPro" id="IPR023996">
    <property type="entry name" value="TonB-dep_OMP_SusC/RagA"/>
</dbReference>
<comment type="similarity">
    <text evidence="7">Belongs to the TonB-dependent receptor family.</text>
</comment>